<dbReference type="EMBL" id="JARJCM010000002">
    <property type="protein sequence ID" value="KAJ7047168.1"/>
    <property type="molecule type" value="Genomic_DNA"/>
</dbReference>
<dbReference type="Proteomes" id="UP001218188">
    <property type="component" value="Unassembled WGS sequence"/>
</dbReference>
<sequence length="152" mass="17779">MAPESYPLIIAHYELPNHVTRTEHWSLVALVDRKIGHVMEIAGNSNSYTYVPRQIRRFSQSKNLRGGYLVGFIPADQIKKLEDSLRQVPVVRYDPSFDCQTWILDALRFIKTERPGCITEDTRESTIRRELNEEKERWNTGEDTVEERLFPS</sequence>
<name>A0AAD6XCB3_9AGAR</name>
<evidence type="ECO:0000313" key="1">
    <source>
        <dbReference type="EMBL" id="KAJ7047168.1"/>
    </source>
</evidence>
<organism evidence="1 2">
    <name type="scientific">Mycena alexandri</name>
    <dbReference type="NCBI Taxonomy" id="1745969"/>
    <lineage>
        <taxon>Eukaryota</taxon>
        <taxon>Fungi</taxon>
        <taxon>Dikarya</taxon>
        <taxon>Basidiomycota</taxon>
        <taxon>Agaricomycotina</taxon>
        <taxon>Agaricomycetes</taxon>
        <taxon>Agaricomycetidae</taxon>
        <taxon>Agaricales</taxon>
        <taxon>Marasmiineae</taxon>
        <taxon>Mycenaceae</taxon>
        <taxon>Mycena</taxon>
    </lineage>
</organism>
<dbReference type="AlphaFoldDB" id="A0AAD6XCB3"/>
<evidence type="ECO:0000313" key="2">
    <source>
        <dbReference type="Proteomes" id="UP001218188"/>
    </source>
</evidence>
<gene>
    <name evidence="1" type="ORF">C8F04DRAFT_1024322</name>
</gene>
<comment type="caution">
    <text evidence="1">The sequence shown here is derived from an EMBL/GenBank/DDBJ whole genome shotgun (WGS) entry which is preliminary data.</text>
</comment>
<dbReference type="InterPro" id="IPR046670">
    <property type="entry name" value="DUF6540"/>
</dbReference>
<accession>A0AAD6XCB3</accession>
<dbReference type="Pfam" id="PF20174">
    <property type="entry name" value="DUF6540"/>
    <property type="match status" value="1"/>
</dbReference>
<protein>
    <submittedName>
        <fullName evidence="1">Uncharacterized protein</fullName>
    </submittedName>
</protein>
<keyword evidence="2" id="KW-1185">Reference proteome</keyword>
<proteinExistence type="predicted"/>
<reference evidence="1" key="1">
    <citation type="submission" date="2023-03" db="EMBL/GenBank/DDBJ databases">
        <title>Massive genome expansion in bonnet fungi (Mycena s.s.) driven by repeated elements and novel gene families across ecological guilds.</title>
        <authorList>
            <consortium name="Lawrence Berkeley National Laboratory"/>
            <person name="Harder C.B."/>
            <person name="Miyauchi S."/>
            <person name="Viragh M."/>
            <person name="Kuo A."/>
            <person name="Thoen E."/>
            <person name="Andreopoulos B."/>
            <person name="Lu D."/>
            <person name="Skrede I."/>
            <person name="Drula E."/>
            <person name="Henrissat B."/>
            <person name="Morin E."/>
            <person name="Kohler A."/>
            <person name="Barry K."/>
            <person name="LaButti K."/>
            <person name="Morin E."/>
            <person name="Salamov A."/>
            <person name="Lipzen A."/>
            <person name="Mereny Z."/>
            <person name="Hegedus B."/>
            <person name="Baldrian P."/>
            <person name="Stursova M."/>
            <person name="Weitz H."/>
            <person name="Taylor A."/>
            <person name="Grigoriev I.V."/>
            <person name="Nagy L.G."/>
            <person name="Martin F."/>
            <person name="Kauserud H."/>
        </authorList>
    </citation>
    <scope>NUCLEOTIDE SEQUENCE</scope>
    <source>
        <strain evidence="1">CBHHK200</strain>
    </source>
</reference>